<keyword evidence="3" id="KW-1185">Reference proteome</keyword>
<sequence>MSTKTSTSAMRLHAKSLHRGMRGLSLIELLVGMALSLMAIVAIYQVLAVWDGRRRTITAGSSAQVSGGIGIAEIERDMQLSGMGFGNASAATIGCTVEAYNSVLTTPTFNFVFAPVLITDSASGAPDVVRVLYGNSAFVVNIQKVNASTSTNKTLQYRTGFNAGDLVVVAGNTPRACSLFEVTGNTAADSVSIEHGTAAYTNVYSNTSVTPTLNSGVAGTAYPDGGEIYNLGPGAQLTQWAVTAAGVLTRTNLLRDTAASEVTEGVVNLQAQYGVDANNNGRVDSTEWTNTQPTDWTLVLAVRIAVLARSSQLEKDNVTPRTSPPTWAGGNFTMLNLDGSAGTAAPAAIADDWTRYRYRVYETMVPLRNMIWGKTS</sequence>
<comment type="caution">
    <text evidence="2">The sequence shown here is derived from an EMBL/GenBank/DDBJ whole genome shotgun (WGS) entry which is preliminary data.</text>
</comment>
<dbReference type="OrthoDB" id="8533459at2"/>
<proteinExistence type="predicted"/>
<keyword evidence="1" id="KW-0812">Transmembrane</keyword>
<dbReference type="EMBL" id="QFZK01000003">
    <property type="protein sequence ID" value="RFO97565.1"/>
    <property type="molecule type" value="Genomic_DNA"/>
</dbReference>
<evidence type="ECO:0000313" key="2">
    <source>
        <dbReference type="EMBL" id="RFO97565.1"/>
    </source>
</evidence>
<evidence type="ECO:0000256" key="1">
    <source>
        <dbReference type="SAM" id="Phobius"/>
    </source>
</evidence>
<dbReference type="InterPro" id="IPR032092">
    <property type="entry name" value="PilW"/>
</dbReference>
<feature type="transmembrane region" description="Helical" evidence="1">
    <location>
        <begin position="21"/>
        <end position="47"/>
    </location>
</feature>
<dbReference type="Pfam" id="PF16074">
    <property type="entry name" value="PilW"/>
    <property type="match status" value="1"/>
</dbReference>
<keyword evidence="1" id="KW-0472">Membrane</keyword>
<reference evidence="2 3" key="1">
    <citation type="submission" date="2018-05" db="EMBL/GenBank/DDBJ databases">
        <title>Rhodoferax soyangensis sp.nov., isolated from an oligotrophic freshwater lake.</title>
        <authorList>
            <person name="Park M."/>
        </authorList>
    </citation>
    <scope>NUCLEOTIDE SEQUENCE [LARGE SCALE GENOMIC DNA]</scope>
    <source>
        <strain evidence="2 3">IMCC26218</strain>
    </source>
</reference>
<dbReference type="InterPro" id="IPR012902">
    <property type="entry name" value="N_methyl_site"/>
</dbReference>
<dbReference type="GO" id="GO:0043683">
    <property type="term" value="P:type IV pilus assembly"/>
    <property type="evidence" value="ECO:0007669"/>
    <property type="project" value="InterPro"/>
</dbReference>
<protein>
    <recommendedName>
        <fullName evidence="4">Prepilin-type N-terminal cleavage/methylation domain-containing protein</fullName>
    </recommendedName>
</protein>
<evidence type="ECO:0008006" key="4">
    <source>
        <dbReference type="Google" id="ProtNLM"/>
    </source>
</evidence>
<accession>A0A3E1RDX6</accession>
<dbReference type="AlphaFoldDB" id="A0A3E1RDX6"/>
<dbReference type="RefSeq" id="WP_158558858.1">
    <property type="nucleotide sequence ID" value="NZ_QFZK01000003.1"/>
</dbReference>
<dbReference type="Proteomes" id="UP000260665">
    <property type="component" value="Unassembled WGS sequence"/>
</dbReference>
<dbReference type="PROSITE" id="PS00409">
    <property type="entry name" value="PROKAR_NTER_METHYL"/>
    <property type="match status" value="1"/>
</dbReference>
<gene>
    <name evidence="2" type="ORF">DIC66_06785</name>
</gene>
<organism evidence="2 3">
    <name type="scientific">Rhodoferax lacus</name>
    <dbReference type="NCBI Taxonomy" id="2184758"/>
    <lineage>
        <taxon>Bacteria</taxon>
        <taxon>Pseudomonadati</taxon>
        <taxon>Pseudomonadota</taxon>
        <taxon>Betaproteobacteria</taxon>
        <taxon>Burkholderiales</taxon>
        <taxon>Comamonadaceae</taxon>
        <taxon>Rhodoferax</taxon>
    </lineage>
</organism>
<keyword evidence="1" id="KW-1133">Transmembrane helix</keyword>
<evidence type="ECO:0000313" key="3">
    <source>
        <dbReference type="Proteomes" id="UP000260665"/>
    </source>
</evidence>
<name>A0A3E1RDX6_9BURK</name>